<keyword evidence="1" id="KW-0812">Transmembrane</keyword>
<feature type="transmembrane region" description="Helical" evidence="1">
    <location>
        <begin position="33"/>
        <end position="57"/>
    </location>
</feature>
<sequence length="170" mass="19000">MDVTIYLRWSAYATIASFIFMVLAFIFRWGFRFRLVGVTSFMTVLTVGIFGLGLGMFDRPAVEGSVRFNRVYDNGANQLVISVPVTISPTEVEATLKQAANNYFSLGRISTDGNEQMVIRARTLVHPQPGLTKPLYLGSAYRTLGTKENDQIEIKLDRKALQELARSQPA</sequence>
<dbReference type="InterPro" id="IPR019664">
    <property type="entry name" value="Uncharacterised_Ycf51"/>
</dbReference>
<dbReference type="EMBL" id="JADEVV010000033">
    <property type="protein sequence ID" value="MBE9254542.1"/>
    <property type="molecule type" value="Genomic_DNA"/>
</dbReference>
<proteinExistence type="predicted"/>
<dbReference type="Pfam" id="PF10726">
    <property type="entry name" value="DUF2518"/>
    <property type="match status" value="1"/>
</dbReference>
<feature type="transmembrane region" description="Helical" evidence="1">
    <location>
        <begin position="6"/>
        <end position="26"/>
    </location>
</feature>
<accession>A0ABR9VT62</accession>
<organism evidence="2 3">
    <name type="scientific">Synechocystis salina LEGE 00031</name>
    <dbReference type="NCBI Taxonomy" id="1828736"/>
    <lineage>
        <taxon>Bacteria</taxon>
        <taxon>Bacillati</taxon>
        <taxon>Cyanobacteriota</taxon>
        <taxon>Cyanophyceae</taxon>
        <taxon>Synechococcales</taxon>
        <taxon>Merismopediaceae</taxon>
        <taxon>Synechocystis</taxon>
    </lineage>
</organism>
<gene>
    <name evidence="2" type="ORF">IQ217_11985</name>
</gene>
<dbReference type="Proteomes" id="UP000658720">
    <property type="component" value="Unassembled WGS sequence"/>
</dbReference>
<keyword evidence="1" id="KW-1133">Transmembrane helix</keyword>
<evidence type="ECO:0000313" key="3">
    <source>
        <dbReference type="Proteomes" id="UP000658720"/>
    </source>
</evidence>
<dbReference type="RefSeq" id="WP_194020117.1">
    <property type="nucleotide sequence ID" value="NZ_JADEVV010000033.1"/>
</dbReference>
<name>A0ABR9VT62_9SYNC</name>
<keyword evidence="1" id="KW-0472">Membrane</keyword>
<keyword evidence="3" id="KW-1185">Reference proteome</keyword>
<protein>
    <submittedName>
        <fullName evidence="2">Ycf51 family protein</fullName>
    </submittedName>
</protein>
<comment type="caution">
    <text evidence="2">The sequence shown here is derived from an EMBL/GenBank/DDBJ whole genome shotgun (WGS) entry which is preliminary data.</text>
</comment>
<evidence type="ECO:0000313" key="2">
    <source>
        <dbReference type="EMBL" id="MBE9254542.1"/>
    </source>
</evidence>
<evidence type="ECO:0000256" key="1">
    <source>
        <dbReference type="SAM" id="Phobius"/>
    </source>
</evidence>
<reference evidence="2 3" key="1">
    <citation type="submission" date="2020-10" db="EMBL/GenBank/DDBJ databases">
        <authorList>
            <person name="Castelo-Branco R."/>
            <person name="Eusebio N."/>
            <person name="Adriana R."/>
            <person name="Vieira A."/>
            <person name="Brugerolle De Fraissinette N."/>
            <person name="Rezende De Castro R."/>
            <person name="Schneider M.P."/>
            <person name="Vasconcelos V."/>
            <person name="Leao P.N."/>
        </authorList>
    </citation>
    <scope>NUCLEOTIDE SEQUENCE [LARGE SCALE GENOMIC DNA]</scope>
    <source>
        <strain evidence="2 3">LEGE 00031</strain>
    </source>
</reference>